<evidence type="ECO:0000256" key="3">
    <source>
        <dbReference type="ARBA" id="ARBA00022527"/>
    </source>
</evidence>
<keyword evidence="14" id="KW-0675">Receptor</keyword>
<dbReference type="CDD" id="cd14066">
    <property type="entry name" value="STKc_IRAK"/>
    <property type="match status" value="1"/>
</dbReference>
<evidence type="ECO:0000256" key="11">
    <source>
        <dbReference type="ARBA" id="ARBA00022840"/>
    </source>
</evidence>
<dbReference type="GO" id="GO:0005524">
    <property type="term" value="F:ATP binding"/>
    <property type="evidence" value="ECO:0007669"/>
    <property type="project" value="UniProtKB-UniRule"/>
</dbReference>
<keyword evidence="10" id="KW-0418">Kinase</keyword>
<dbReference type="InterPro" id="IPR011009">
    <property type="entry name" value="Kinase-like_dom_sf"/>
</dbReference>
<dbReference type="Proteomes" id="UP000504603">
    <property type="component" value="Unplaced"/>
</dbReference>
<dbReference type="Gene3D" id="1.10.510.10">
    <property type="entry name" value="Transferase(Phosphotransferase) domain 1"/>
    <property type="match status" value="1"/>
</dbReference>
<dbReference type="GeneID" id="111013853"/>
<feature type="signal peptide" evidence="21">
    <location>
        <begin position="1"/>
        <end position="23"/>
    </location>
</feature>
<dbReference type="Gene3D" id="3.30.200.20">
    <property type="entry name" value="Phosphorylase Kinase, domain 1"/>
    <property type="match status" value="1"/>
</dbReference>
<evidence type="ECO:0000256" key="7">
    <source>
        <dbReference type="ARBA" id="ARBA00022729"/>
    </source>
</evidence>
<keyword evidence="5" id="KW-0808">Transferase</keyword>
<comment type="catalytic activity">
    <reaction evidence="17">
        <text>L-seryl-[protein] + ATP = O-phospho-L-seryl-[protein] + ADP + H(+)</text>
        <dbReference type="Rhea" id="RHEA:17989"/>
        <dbReference type="Rhea" id="RHEA-COMP:9863"/>
        <dbReference type="Rhea" id="RHEA-COMP:11604"/>
        <dbReference type="ChEBI" id="CHEBI:15378"/>
        <dbReference type="ChEBI" id="CHEBI:29999"/>
        <dbReference type="ChEBI" id="CHEBI:30616"/>
        <dbReference type="ChEBI" id="CHEBI:83421"/>
        <dbReference type="ChEBI" id="CHEBI:456216"/>
        <dbReference type="EC" id="2.7.11.1"/>
    </reaction>
</comment>
<dbReference type="PROSITE" id="PS00108">
    <property type="entry name" value="PROTEIN_KINASE_ST"/>
    <property type="match status" value="1"/>
</dbReference>
<evidence type="ECO:0000256" key="15">
    <source>
        <dbReference type="ARBA" id="ARBA00023180"/>
    </source>
</evidence>
<dbReference type="InterPro" id="IPR000719">
    <property type="entry name" value="Prot_kinase_dom"/>
</dbReference>
<feature type="compositionally biased region" description="Polar residues" evidence="19">
    <location>
        <begin position="849"/>
        <end position="869"/>
    </location>
</feature>
<protein>
    <recommendedName>
        <fullName evidence="2">non-specific serine/threonine protein kinase</fullName>
        <ecNumber evidence="2">2.7.11.1</ecNumber>
    </recommendedName>
</protein>
<proteinExistence type="predicted"/>
<evidence type="ECO:0000256" key="12">
    <source>
        <dbReference type="ARBA" id="ARBA00022989"/>
    </source>
</evidence>
<evidence type="ECO:0000259" key="22">
    <source>
        <dbReference type="PROSITE" id="PS50011"/>
    </source>
</evidence>
<feature type="chain" id="PRO_5026900858" description="non-specific serine/threonine protein kinase" evidence="21">
    <location>
        <begin position="24"/>
        <end position="869"/>
    </location>
</feature>
<dbReference type="GO" id="GO:0016020">
    <property type="term" value="C:membrane"/>
    <property type="evidence" value="ECO:0007669"/>
    <property type="project" value="UniProtKB-SubCell"/>
</dbReference>
<reference evidence="24" key="1">
    <citation type="submission" date="2025-08" db="UniProtKB">
        <authorList>
            <consortium name="RefSeq"/>
        </authorList>
    </citation>
    <scope>IDENTIFICATION</scope>
    <source>
        <strain evidence="24">OHB3-1</strain>
    </source>
</reference>
<evidence type="ECO:0000256" key="18">
    <source>
        <dbReference type="PROSITE-ProRule" id="PRU10141"/>
    </source>
</evidence>
<dbReference type="Pfam" id="PF13855">
    <property type="entry name" value="LRR_8"/>
    <property type="match status" value="1"/>
</dbReference>
<evidence type="ECO:0000256" key="1">
    <source>
        <dbReference type="ARBA" id="ARBA00004479"/>
    </source>
</evidence>
<evidence type="ECO:0000256" key="13">
    <source>
        <dbReference type="ARBA" id="ARBA00023136"/>
    </source>
</evidence>
<dbReference type="InterPro" id="IPR008271">
    <property type="entry name" value="Ser/Thr_kinase_AS"/>
</dbReference>
<evidence type="ECO:0000256" key="20">
    <source>
        <dbReference type="SAM" id="Phobius"/>
    </source>
</evidence>
<dbReference type="EC" id="2.7.11.1" evidence="2"/>
<keyword evidence="9 18" id="KW-0547">Nucleotide-binding</keyword>
<dbReference type="SUPFAM" id="SSF56112">
    <property type="entry name" value="Protein kinase-like (PK-like)"/>
    <property type="match status" value="1"/>
</dbReference>
<dbReference type="PANTHER" id="PTHR45631">
    <property type="entry name" value="OS07G0107800 PROTEIN-RELATED"/>
    <property type="match status" value="1"/>
</dbReference>
<dbReference type="PROSITE" id="PS00107">
    <property type="entry name" value="PROTEIN_KINASE_ATP"/>
    <property type="match status" value="1"/>
</dbReference>
<dbReference type="Pfam" id="PF07714">
    <property type="entry name" value="PK_Tyr_Ser-Thr"/>
    <property type="match status" value="1"/>
</dbReference>
<accession>A0A6J1CQM8</accession>
<evidence type="ECO:0000256" key="2">
    <source>
        <dbReference type="ARBA" id="ARBA00012513"/>
    </source>
</evidence>
<evidence type="ECO:0000256" key="19">
    <source>
        <dbReference type="SAM" id="MobiDB-lite"/>
    </source>
</evidence>
<keyword evidence="23" id="KW-1185">Reference proteome</keyword>
<evidence type="ECO:0000256" key="8">
    <source>
        <dbReference type="ARBA" id="ARBA00022737"/>
    </source>
</evidence>
<dbReference type="GO" id="GO:0004674">
    <property type="term" value="F:protein serine/threonine kinase activity"/>
    <property type="evidence" value="ECO:0007669"/>
    <property type="project" value="UniProtKB-KW"/>
</dbReference>
<keyword evidence="11 18" id="KW-0067">ATP-binding</keyword>
<keyword evidence="12 20" id="KW-1133">Transmembrane helix</keyword>
<dbReference type="PROSITE" id="PS50011">
    <property type="entry name" value="PROTEIN_KINASE_DOM"/>
    <property type="match status" value="1"/>
</dbReference>
<feature type="transmembrane region" description="Helical" evidence="20">
    <location>
        <begin position="508"/>
        <end position="532"/>
    </location>
</feature>
<evidence type="ECO:0000256" key="17">
    <source>
        <dbReference type="ARBA" id="ARBA00048679"/>
    </source>
</evidence>
<evidence type="ECO:0000256" key="6">
    <source>
        <dbReference type="ARBA" id="ARBA00022692"/>
    </source>
</evidence>
<evidence type="ECO:0000256" key="5">
    <source>
        <dbReference type="ARBA" id="ARBA00022679"/>
    </source>
</evidence>
<dbReference type="FunFam" id="1.10.510.10:FF:000287">
    <property type="entry name" value="probable LRR receptor-like serine/threonine-protein kinase RKF3"/>
    <property type="match status" value="1"/>
</dbReference>
<evidence type="ECO:0000313" key="24">
    <source>
        <dbReference type="RefSeq" id="XP_022144085.1"/>
    </source>
</evidence>
<keyword evidence="3" id="KW-0723">Serine/threonine-protein kinase</keyword>
<evidence type="ECO:0000256" key="21">
    <source>
        <dbReference type="SAM" id="SignalP"/>
    </source>
</evidence>
<dbReference type="FunFam" id="3.30.200.20:FF:000394">
    <property type="entry name" value="Leucine-rich repeat receptor-like protein kinase"/>
    <property type="match status" value="1"/>
</dbReference>
<organism evidence="23 24">
    <name type="scientific">Momordica charantia</name>
    <name type="common">Bitter gourd</name>
    <name type="synonym">Balsam pear</name>
    <dbReference type="NCBI Taxonomy" id="3673"/>
    <lineage>
        <taxon>Eukaryota</taxon>
        <taxon>Viridiplantae</taxon>
        <taxon>Streptophyta</taxon>
        <taxon>Embryophyta</taxon>
        <taxon>Tracheophyta</taxon>
        <taxon>Spermatophyta</taxon>
        <taxon>Magnoliopsida</taxon>
        <taxon>eudicotyledons</taxon>
        <taxon>Gunneridae</taxon>
        <taxon>Pentapetalae</taxon>
        <taxon>rosids</taxon>
        <taxon>fabids</taxon>
        <taxon>Cucurbitales</taxon>
        <taxon>Cucurbitaceae</taxon>
        <taxon>Momordiceae</taxon>
        <taxon>Momordica</taxon>
    </lineage>
</organism>
<keyword evidence="7 21" id="KW-0732">Signal</keyword>
<feature type="domain" description="Protein kinase" evidence="22">
    <location>
        <begin position="565"/>
        <end position="836"/>
    </location>
</feature>
<gene>
    <name evidence="24" type="primary">LOC111013853</name>
</gene>
<dbReference type="FunFam" id="3.80.10.10:FF:000129">
    <property type="entry name" value="Leucine-rich repeat receptor-like kinase"/>
    <property type="match status" value="1"/>
</dbReference>
<dbReference type="InterPro" id="IPR017441">
    <property type="entry name" value="Protein_kinase_ATP_BS"/>
</dbReference>
<name>A0A6J1CQM8_MOMCH</name>
<evidence type="ECO:0000256" key="16">
    <source>
        <dbReference type="ARBA" id="ARBA00047899"/>
    </source>
</evidence>
<dbReference type="Gene3D" id="3.80.10.10">
    <property type="entry name" value="Ribonuclease Inhibitor"/>
    <property type="match status" value="1"/>
</dbReference>
<comment type="catalytic activity">
    <reaction evidence="16">
        <text>L-threonyl-[protein] + ATP = O-phospho-L-threonyl-[protein] + ADP + H(+)</text>
        <dbReference type="Rhea" id="RHEA:46608"/>
        <dbReference type="Rhea" id="RHEA-COMP:11060"/>
        <dbReference type="Rhea" id="RHEA-COMP:11605"/>
        <dbReference type="ChEBI" id="CHEBI:15378"/>
        <dbReference type="ChEBI" id="CHEBI:30013"/>
        <dbReference type="ChEBI" id="CHEBI:30616"/>
        <dbReference type="ChEBI" id="CHEBI:61977"/>
        <dbReference type="ChEBI" id="CHEBI:456216"/>
        <dbReference type="EC" id="2.7.11.1"/>
    </reaction>
</comment>
<evidence type="ECO:0000256" key="4">
    <source>
        <dbReference type="ARBA" id="ARBA00022614"/>
    </source>
</evidence>
<keyword evidence="13 20" id="KW-0472">Membrane</keyword>
<comment type="subcellular location">
    <subcellularLocation>
        <location evidence="1">Membrane</location>
        <topology evidence="1">Single-pass type I membrane protein</topology>
    </subcellularLocation>
</comment>
<dbReference type="RefSeq" id="XP_022144085.1">
    <property type="nucleotide sequence ID" value="XM_022288393.1"/>
</dbReference>
<keyword evidence="6 20" id="KW-0812">Transmembrane</keyword>
<keyword evidence="4" id="KW-0433">Leucine-rich repeat</keyword>
<dbReference type="InterPro" id="IPR024788">
    <property type="entry name" value="Malectin-like_Carb-bd_dom"/>
</dbReference>
<evidence type="ECO:0000256" key="10">
    <source>
        <dbReference type="ARBA" id="ARBA00022777"/>
    </source>
</evidence>
<feature type="binding site" evidence="18">
    <location>
        <position position="593"/>
    </location>
    <ligand>
        <name>ATP</name>
        <dbReference type="ChEBI" id="CHEBI:30616"/>
    </ligand>
</feature>
<dbReference type="PANTHER" id="PTHR45631:SF212">
    <property type="entry name" value="PROTEIN KINASE DOMAIN-CONTAINING PROTEIN"/>
    <property type="match status" value="1"/>
</dbReference>
<evidence type="ECO:0000313" key="23">
    <source>
        <dbReference type="Proteomes" id="UP000504603"/>
    </source>
</evidence>
<dbReference type="InterPro" id="IPR032675">
    <property type="entry name" value="LRR_dom_sf"/>
</dbReference>
<evidence type="ECO:0000256" key="14">
    <source>
        <dbReference type="ARBA" id="ARBA00023170"/>
    </source>
</evidence>
<keyword evidence="15" id="KW-0325">Glycoprotein</keyword>
<feature type="region of interest" description="Disordered" evidence="19">
    <location>
        <begin position="847"/>
        <end position="869"/>
    </location>
</feature>
<evidence type="ECO:0000256" key="9">
    <source>
        <dbReference type="ARBA" id="ARBA00022741"/>
    </source>
</evidence>
<dbReference type="InterPro" id="IPR001245">
    <property type="entry name" value="Ser-Thr/Tyr_kinase_cat_dom"/>
</dbReference>
<sequence>MAATFDLFLLVIASLFLCNFARGIPDFMSIDCGAVDDSVELNTGLPYISDKDLIHTGVSSQISPGVAEEYNGLQYRNLRSFPEGVKNCYTLKPEAGRSNNYLIRAFFVYGNYDRKNSTPVFNIYLGVNLWATVTTDDTREEAFYVPTTDYIDVCLVNIGSGVPYISVLELRRFDNSIYRTDDQLFMVLWFRYDVGRLGTDDNVRYPQDVDDRIWIPYDDGSLKKLQTDASIRRSSNDSYELPESMLKTAYGTLNSSIPFVYGWTPYATTSTFYFCFHFAEIEKLDSGTLREMSIVLNGVHTIAQSVKLEYLKPQTICSTSAGLPVNLNQENSLQISAASGSDLPPIINGLEVFYFRNLSDSPTSLQDVNAVMDIKKTFKLLNSDWQGDPCLPAISVWNGLKCSRSNPPRIILLNLSSSELTGEIPFSLSNLTQLEALDLSYNDLSGSLPEFLAQLPHLKILHLAGNNLGGSVPAGLLVKSRDGVLDLSVTGNPELCLSPPCKHKKNSVVPVIVAVVAAVVLVISLVLLTIHIRKKRKNAMKSNEKISLKQKNREYSYSEVVSITDNFRHAIGEGGFGKVYLGALEDKTLVAVKLLSSTSKQGYKEFQAEAQLLMIVHHRNLVSLVGYCDEGNTKALIYEYMVKGNLQQHISDTNTNVLSWNGRLQIAVDAAHGLEYLHNGCRPPIIHRDLKPANILLDDSMQAKIADFGLSRTSPTESQSQITTKLAGTLGYLAPETNLSGNVTKESDVYSFGIVLFELLTAKPAIIKGSECDIHIVDWAKPLIADGNIQNIVDPRLEGSIESSCAGKFAELALSCTLPTKAERPNMSDVVSQLIACLKMAQDTAPQIRPNNTENSYNSIGSDSLLSPR</sequence>
<dbReference type="AlphaFoldDB" id="A0A6J1CQM8"/>
<dbReference type="SMART" id="SM00220">
    <property type="entry name" value="S_TKc"/>
    <property type="match status" value="1"/>
</dbReference>
<dbReference type="InterPro" id="IPR001611">
    <property type="entry name" value="Leu-rich_rpt"/>
</dbReference>
<keyword evidence="8" id="KW-0677">Repeat</keyword>
<dbReference type="Pfam" id="PF12819">
    <property type="entry name" value="Malectin_like"/>
    <property type="match status" value="1"/>
</dbReference>
<dbReference type="SUPFAM" id="SSF52058">
    <property type="entry name" value="L domain-like"/>
    <property type="match status" value="1"/>
</dbReference>